<evidence type="ECO:0000313" key="2">
    <source>
        <dbReference type="Proteomes" id="UP001234297"/>
    </source>
</evidence>
<accession>A0ACC2MUD8</accession>
<reference evidence="1 2" key="1">
    <citation type="journal article" date="2022" name="Hortic Res">
        <title>A haplotype resolved chromosomal level avocado genome allows analysis of novel avocado genes.</title>
        <authorList>
            <person name="Nath O."/>
            <person name="Fletcher S.J."/>
            <person name="Hayward A."/>
            <person name="Shaw L.M."/>
            <person name="Masouleh A.K."/>
            <person name="Furtado A."/>
            <person name="Henry R.J."/>
            <person name="Mitter N."/>
        </authorList>
    </citation>
    <scope>NUCLEOTIDE SEQUENCE [LARGE SCALE GENOMIC DNA]</scope>
    <source>
        <strain evidence="2">cv. Hass</strain>
    </source>
</reference>
<name>A0ACC2MUD8_PERAE</name>
<comment type="caution">
    <text evidence="1">The sequence shown here is derived from an EMBL/GenBank/DDBJ whole genome shotgun (WGS) entry which is preliminary data.</text>
</comment>
<dbReference type="Proteomes" id="UP001234297">
    <property type="component" value="Chromosome 1"/>
</dbReference>
<dbReference type="EMBL" id="CM056809">
    <property type="protein sequence ID" value="KAJ8649040.1"/>
    <property type="molecule type" value="Genomic_DNA"/>
</dbReference>
<sequence length="479" mass="54358">MRIKNPCFDRRFIHFSNHPAPFSPAHSLRSRLPCSALPTPSPSSRFSSRFSLPSDARCSVQDISLWRRMGCTSSISKRYSIGRKKKLNIPEILVFTPTLRIPANSDLVRPLRGRVSQEIVEKLFAFRSRILLLAEQCLGSAFSELHQALQEYLPLLLALTKKEYGLEELVEFKWKCLEDDQKETCIASSWYELLSVVHMMAMLSLSEANNILISKDVTDTDCKTAAIDLLLKASGYLEYCVRHILVCMPPNIKMMLPRDLQEGVLEAISFEALGQGTEMQLGLAVESQKATLSVKRRLACEQVSYFAKAHYCMSGCISEGYGRKHILFIKWKYLEAKAAAYYYHGLILDKGNESRDHIRAVCCHLAAEELLIDSKRACLSFCIQAPVTRASPFWGVMKHLNQKILELASEKSQMYAYLFEDDKAAAHELPDLPDFLLSLKPDDYELPDIDPSWGSEKCEPQVQTLKAHLNDHDDKVEIK</sequence>
<evidence type="ECO:0000313" key="1">
    <source>
        <dbReference type="EMBL" id="KAJ8649040.1"/>
    </source>
</evidence>
<gene>
    <name evidence="1" type="ORF">MRB53_002063</name>
</gene>
<organism evidence="1 2">
    <name type="scientific">Persea americana</name>
    <name type="common">Avocado</name>
    <dbReference type="NCBI Taxonomy" id="3435"/>
    <lineage>
        <taxon>Eukaryota</taxon>
        <taxon>Viridiplantae</taxon>
        <taxon>Streptophyta</taxon>
        <taxon>Embryophyta</taxon>
        <taxon>Tracheophyta</taxon>
        <taxon>Spermatophyta</taxon>
        <taxon>Magnoliopsida</taxon>
        <taxon>Magnoliidae</taxon>
        <taxon>Laurales</taxon>
        <taxon>Lauraceae</taxon>
        <taxon>Persea</taxon>
    </lineage>
</organism>
<keyword evidence="2" id="KW-1185">Reference proteome</keyword>
<proteinExistence type="predicted"/>
<protein>
    <submittedName>
        <fullName evidence="1">Uncharacterized protein</fullName>
    </submittedName>
</protein>